<dbReference type="EMBL" id="MSFL01000006">
    <property type="protein sequence ID" value="PWY87407.1"/>
    <property type="molecule type" value="Genomic_DNA"/>
</dbReference>
<dbReference type="VEuPathDB" id="FungiDB:BO70DRAFT_378055"/>
<dbReference type="CDD" id="cd02440">
    <property type="entry name" value="AdoMet_MTases"/>
    <property type="match status" value="1"/>
</dbReference>
<evidence type="ECO:0000313" key="6">
    <source>
        <dbReference type="Proteomes" id="UP000247233"/>
    </source>
</evidence>
<keyword evidence="3" id="KW-0949">S-adenosyl-L-methionine</keyword>
<keyword evidence="2 5" id="KW-0808">Transferase</keyword>
<comment type="similarity">
    <text evidence="4">Belongs to the class I-like SAM-binding methyltransferase superfamily. Cation-dependent O-methyltransferase family.</text>
</comment>
<evidence type="ECO:0000256" key="3">
    <source>
        <dbReference type="ARBA" id="ARBA00022691"/>
    </source>
</evidence>
<dbReference type="Gene3D" id="3.40.50.150">
    <property type="entry name" value="Vaccinia Virus protein VP39"/>
    <property type="match status" value="1"/>
</dbReference>
<evidence type="ECO:0000256" key="1">
    <source>
        <dbReference type="ARBA" id="ARBA00022603"/>
    </source>
</evidence>
<sequence length="259" mass="28420">MSTLPVSYPADGTPALYPNERVAKRVGDYAESHSLRMPQHIIDYHAHIQTTRPETANYMISIAQAQALTFLVKTIGAKRILEIGSYVGLSLMTWSSAVGPDGKVTGLEFDPSFAAAAKDALAANDVHNAELIVGDALETLPTLTPSEPYDIIFIDAQKSGYSRYLSTILALSQPGTPNRLLRPGGLIIGDNTLRCGLVADDSSDNPWRHYDFGPQRPEYWKSADVMTLKAYNQAVVANDRLENWLCPLWDGINLARMVD</sequence>
<proteinExistence type="inferred from homology"/>
<evidence type="ECO:0000256" key="2">
    <source>
        <dbReference type="ARBA" id="ARBA00022679"/>
    </source>
</evidence>
<reference evidence="5 6" key="1">
    <citation type="submission" date="2016-12" db="EMBL/GenBank/DDBJ databases">
        <title>The genomes of Aspergillus section Nigri reveals drivers in fungal speciation.</title>
        <authorList>
            <consortium name="DOE Joint Genome Institute"/>
            <person name="Vesth T.C."/>
            <person name="Nybo J."/>
            <person name="Theobald S."/>
            <person name="Brandl J."/>
            <person name="Frisvad J.C."/>
            <person name="Nielsen K.F."/>
            <person name="Lyhne E.K."/>
            <person name="Kogle M.E."/>
            <person name="Kuo A."/>
            <person name="Riley R."/>
            <person name="Clum A."/>
            <person name="Nolan M."/>
            <person name="Lipzen A."/>
            <person name="Salamov A."/>
            <person name="Henrissat B."/>
            <person name="Wiebenga A."/>
            <person name="De Vries R.P."/>
            <person name="Grigoriev I.V."/>
            <person name="Mortensen U.H."/>
            <person name="Andersen M.R."/>
            <person name="Baker S.E."/>
        </authorList>
    </citation>
    <scope>NUCLEOTIDE SEQUENCE [LARGE SCALE GENOMIC DNA]</scope>
    <source>
        <strain evidence="5 6">CBS 117.55</strain>
    </source>
</reference>
<dbReference type="InterPro" id="IPR050362">
    <property type="entry name" value="Cation-dep_OMT"/>
</dbReference>
<dbReference type="Proteomes" id="UP000247233">
    <property type="component" value="Unassembled WGS sequence"/>
</dbReference>
<dbReference type="STRING" id="1448321.A0A317WQK5"/>
<evidence type="ECO:0000313" key="5">
    <source>
        <dbReference type="EMBL" id="PWY87407.1"/>
    </source>
</evidence>
<dbReference type="PROSITE" id="PS51682">
    <property type="entry name" value="SAM_OMT_I"/>
    <property type="match status" value="1"/>
</dbReference>
<evidence type="ECO:0000256" key="4">
    <source>
        <dbReference type="ARBA" id="ARBA00023453"/>
    </source>
</evidence>
<dbReference type="PANTHER" id="PTHR10509">
    <property type="entry name" value="O-METHYLTRANSFERASE-RELATED"/>
    <property type="match status" value="1"/>
</dbReference>
<dbReference type="Pfam" id="PF01596">
    <property type="entry name" value="Methyltransf_3"/>
    <property type="match status" value="1"/>
</dbReference>
<gene>
    <name evidence="5" type="ORF">BO70DRAFT_378055</name>
</gene>
<comment type="caution">
    <text evidence="5">The sequence shown here is derived from an EMBL/GenBank/DDBJ whole genome shotgun (WGS) entry which is preliminary data.</text>
</comment>
<organism evidence="5 6">
    <name type="scientific">Aspergillus heteromorphus CBS 117.55</name>
    <dbReference type="NCBI Taxonomy" id="1448321"/>
    <lineage>
        <taxon>Eukaryota</taxon>
        <taxon>Fungi</taxon>
        <taxon>Dikarya</taxon>
        <taxon>Ascomycota</taxon>
        <taxon>Pezizomycotina</taxon>
        <taxon>Eurotiomycetes</taxon>
        <taxon>Eurotiomycetidae</taxon>
        <taxon>Eurotiales</taxon>
        <taxon>Aspergillaceae</taxon>
        <taxon>Aspergillus</taxon>
        <taxon>Aspergillus subgen. Circumdati</taxon>
    </lineage>
</organism>
<keyword evidence="6" id="KW-1185">Reference proteome</keyword>
<dbReference type="InterPro" id="IPR002935">
    <property type="entry name" value="SAM_O-MeTrfase"/>
</dbReference>
<protein>
    <submittedName>
        <fullName evidence="5">S-adenosyl-L-methionine-dependent methyltransferase</fullName>
    </submittedName>
</protein>
<dbReference type="InterPro" id="IPR029063">
    <property type="entry name" value="SAM-dependent_MTases_sf"/>
</dbReference>
<keyword evidence="1 5" id="KW-0489">Methyltransferase</keyword>
<dbReference type="GO" id="GO:0008757">
    <property type="term" value="F:S-adenosylmethionine-dependent methyltransferase activity"/>
    <property type="evidence" value="ECO:0007669"/>
    <property type="project" value="TreeGrafter"/>
</dbReference>
<dbReference type="SUPFAM" id="SSF53335">
    <property type="entry name" value="S-adenosyl-L-methionine-dependent methyltransferases"/>
    <property type="match status" value="1"/>
</dbReference>
<dbReference type="GO" id="GO:0032259">
    <property type="term" value="P:methylation"/>
    <property type="evidence" value="ECO:0007669"/>
    <property type="project" value="UniProtKB-KW"/>
</dbReference>
<dbReference type="PANTHER" id="PTHR10509:SF14">
    <property type="entry name" value="CAFFEOYL-COA O-METHYLTRANSFERASE 3-RELATED"/>
    <property type="match status" value="1"/>
</dbReference>
<accession>A0A317WQK5</accession>
<name>A0A317WQK5_9EURO</name>
<dbReference type="GeneID" id="37067478"/>
<dbReference type="RefSeq" id="XP_025401290.1">
    <property type="nucleotide sequence ID" value="XM_025545241.1"/>
</dbReference>
<dbReference type="OrthoDB" id="10251242at2759"/>
<dbReference type="GO" id="GO:0008171">
    <property type="term" value="F:O-methyltransferase activity"/>
    <property type="evidence" value="ECO:0007669"/>
    <property type="project" value="InterPro"/>
</dbReference>
<dbReference type="AlphaFoldDB" id="A0A317WQK5"/>